<sequence length="157" mass="17614">MAVPGLKEDELALIKSALLLGFLQKIFQRDARILEQSGVLKSPDVYVDFIRGGERRVNLVLAEIHDVFRERKIEIYRVTQDESGIEAEYRCRGFHGKMRILWAGMRREISSRMRAYLGSDGSPSPIKTKQSASLSSHKTNSPVAKSAHITAKGDSKV</sequence>
<evidence type="ECO:0000313" key="2">
    <source>
        <dbReference type="EMBL" id="MFD1176720.1"/>
    </source>
</evidence>
<reference evidence="3" key="1">
    <citation type="journal article" date="2019" name="Int. J. Syst. Evol. Microbiol.">
        <title>The Global Catalogue of Microorganisms (GCM) 10K type strain sequencing project: providing services to taxonomists for standard genome sequencing and annotation.</title>
        <authorList>
            <consortium name="The Broad Institute Genomics Platform"/>
            <consortium name="The Broad Institute Genome Sequencing Center for Infectious Disease"/>
            <person name="Wu L."/>
            <person name="Ma J."/>
        </authorList>
    </citation>
    <scope>NUCLEOTIDE SEQUENCE [LARGE SCALE GENOMIC DNA]</scope>
    <source>
        <strain evidence="3">CCUG 59189</strain>
    </source>
</reference>
<feature type="region of interest" description="Disordered" evidence="1">
    <location>
        <begin position="119"/>
        <end position="157"/>
    </location>
</feature>
<dbReference type="InterPro" id="IPR058600">
    <property type="entry name" value="YhjD-like"/>
</dbReference>
<accession>A0ABW3RY90</accession>
<dbReference type="RefSeq" id="WP_379319170.1">
    <property type="nucleotide sequence ID" value="NZ_JBHTLM010000006.1"/>
</dbReference>
<dbReference type="EMBL" id="JBHTLM010000006">
    <property type="protein sequence ID" value="MFD1176720.1"/>
    <property type="molecule type" value="Genomic_DNA"/>
</dbReference>
<evidence type="ECO:0000256" key="1">
    <source>
        <dbReference type="SAM" id="MobiDB-lite"/>
    </source>
</evidence>
<feature type="compositionally biased region" description="Polar residues" evidence="1">
    <location>
        <begin position="121"/>
        <end position="143"/>
    </location>
</feature>
<keyword evidence="3" id="KW-1185">Reference proteome</keyword>
<protein>
    <submittedName>
        <fullName evidence="2">Uncharacterized protein</fullName>
    </submittedName>
</protein>
<name>A0ABW3RY90_9BACL</name>
<comment type="caution">
    <text evidence="2">The sequence shown here is derived from an EMBL/GenBank/DDBJ whole genome shotgun (WGS) entry which is preliminary data.</text>
</comment>
<proteinExistence type="predicted"/>
<dbReference type="Pfam" id="PF26325">
    <property type="entry name" value="YhjD"/>
    <property type="match status" value="1"/>
</dbReference>
<evidence type="ECO:0000313" key="3">
    <source>
        <dbReference type="Proteomes" id="UP001597262"/>
    </source>
</evidence>
<organism evidence="2 3">
    <name type="scientific">Paenibacillus puldeungensis</name>
    <dbReference type="NCBI Taxonomy" id="696536"/>
    <lineage>
        <taxon>Bacteria</taxon>
        <taxon>Bacillati</taxon>
        <taxon>Bacillota</taxon>
        <taxon>Bacilli</taxon>
        <taxon>Bacillales</taxon>
        <taxon>Paenibacillaceae</taxon>
        <taxon>Paenibacillus</taxon>
    </lineage>
</organism>
<gene>
    <name evidence="2" type="ORF">ACFQ3W_10475</name>
</gene>
<dbReference type="Proteomes" id="UP001597262">
    <property type="component" value="Unassembled WGS sequence"/>
</dbReference>